<name>A0A2G2Z0G1_CAPAN</name>
<proteinExistence type="predicted"/>
<evidence type="ECO:0000259" key="1">
    <source>
        <dbReference type="Pfam" id="PF24626"/>
    </source>
</evidence>
<dbReference type="Gramene" id="PHT75476">
    <property type="protein sequence ID" value="PHT75476"/>
    <property type="gene ID" value="T459_18998"/>
</dbReference>
<organism evidence="2 3">
    <name type="scientific">Capsicum annuum</name>
    <name type="common">Capsicum pepper</name>
    <dbReference type="NCBI Taxonomy" id="4072"/>
    <lineage>
        <taxon>Eukaryota</taxon>
        <taxon>Viridiplantae</taxon>
        <taxon>Streptophyta</taxon>
        <taxon>Embryophyta</taxon>
        <taxon>Tracheophyta</taxon>
        <taxon>Spermatophyta</taxon>
        <taxon>Magnoliopsida</taxon>
        <taxon>eudicotyledons</taxon>
        <taxon>Gunneridae</taxon>
        <taxon>Pentapetalae</taxon>
        <taxon>asterids</taxon>
        <taxon>lamiids</taxon>
        <taxon>Solanales</taxon>
        <taxon>Solanaceae</taxon>
        <taxon>Solanoideae</taxon>
        <taxon>Capsiceae</taxon>
        <taxon>Capsicum</taxon>
    </lineage>
</organism>
<dbReference type="PANTHER" id="PTHR46148:SF52">
    <property type="entry name" value="OS04G0603800 PROTEIN"/>
    <property type="match status" value="1"/>
</dbReference>
<evidence type="ECO:0000313" key="2">
    <source>
        <dbReference type="EMBL" id="PHT75476.1"/>
    </source>
</evidence>
<sequence>MANAQNRMKKIFDSKHREREFSIGDMVYLKLQTYIQLSVCKKRMHELSARFYSPFKIVQKIGSAAYRLELPSRSKIHPVFHVSLLKPCIGNHCLADQTHLPDYLEEPSVTGLLQYWIDALLRTGKSS</sequence>
<dbReference type="InterPro" id="IPR056924">
    <property type="entry name" value="SH3_Tf2-1"/>
</dbReference>
<dbReference type="AlphaFoldDB" id="A0A2G2Z0G1"/>
<comment type="caution">
    <text evidence="2">The sequence shown here is derived from an EMBL/GenBank/DDBJ whole genome shotgun (WGS) entry which is preliminary data.</text>
</comment>
<dbReference type="Proteomes" id="UP000222542">
    <property type="component" value="Unassembled WGS sequence"/>
</dbReference>
<reference evidence="2 3" key="1">
    <citation type="journal article" date="2014" name="Nat. Genet.">
        <title>Genome sequence of the hot pepper provides insights into the evolution of pungency in Capsicum species.</title>
        <authorList>
            <person name="Kim S."/>
            <person name="Park M."/>
            <person name="Yeom S.I."/>
            <person name="Kim Y.M."/>
            <person name="Lee J.M."/>
            <person name="Lee H.A."/>
            <person name="Seo E."/>
            <person name="Choi J."/>
            <person name="Cheong K."/>
            <person name="Kim K.T."/>
            <person name="Jung K."/>
            <person name="Lee G.W."/>
            <person name="Oh S.K."/>
            <person name="Bae C."/>
            <person name="Kim S.B."/>
            <person name="Lee H.Y."/>
            <person name="Kim S.Y."/>
            <person name="Kim M.S."/>
            <person name="Kang B.C."/>
            <person name="Jo Y.D."/>
            <person name="Yang H.B."/>
            <person name="Jeong H.J."/>
            <person name="Kang W.H."/>
            <person name="Kwon J.K."/>
            <person name="Shin C."/>
            <person name="Lim J.Y."/>
            <person name="Park J.H."/>
            <person name="Huh J.H."/>
            <person name="Kim J.S."/>
            <person name="Kim B.D."/>
            <person name="Cohen O."/>
            <person name="Paran I."/>
            <person name="Suh M.C."/>
            <person name="Lee S.B."/>
            <person name="Kim Y.K."/>
            <person name="Shin Y."/>
            <person name="Noh S.J."/>
            <person name="Park J."/>
            <person name="Seo Y.S."/>
            <person name="Kwon S.Y."/>
            <person name="Kim H.A."/>
            <person name="Park J.M."/>
            <person name="Kim H.J."/>
            <person name="Choi S.B."/>
            <person name="Bosland P.W."/>
            <person name="Reeves G."/>
            <person name="Jo S.H."/>
            <person name="Lee B.W."/>
            <person name="Cho H.T."/>
            <person name="Choi H.S."/>
            <person name="Lee M.S."/>
            <person name="Yu Y."/>
            <person name="Do Choi Y."/>
            <person name="Park B.S."/>
            <person name="van Deynze A."/>
            <person name="Ashrafi H."/>
            <person name="Hill T."/>
            <person name="Kim W.T."/>
            <person name="Pai H.S."/>
            <person name="Ahn H.K."/>
            <person name="Yeam I."/>
            <person name="Giovannoni J.J."/>
            <person name="Rose J.K."/>
            <person name="Sorensen I."/>
            <person name="Lee S.J."/>
            <person name="Kim R.W."/>
            <person name="Choi I.Y."/>
            <person name="Choi B.S."/>
            <person name="Lim J.S."/>
            <person name="Lee Y.H."/>
            <person name="Choi D."/>
        </authorList>
    </citation>
    <scope>NUCLEOTIDE SEQUENCE [LARGE SCALE GENOMIC DNA]</scope>
    <source>
        <strain evidence="3">cv. CM334</strain>
    </source>
</reference>
<gene>
    <name evidence="2" type="ORF">T459_18998</name>
</gene>
<evidence type="ECO:0000313" key="3">
    <source>
        <dbReference type="Proteomes" id="UP000222542"/>
    </source>
</evidence>
<dbReference type="PANTHER" id="PTHR46148">
    <property type="entry name" value="CHROMO DOMAIN-CONTAINING PROTEIN"/>
    <property type="match status" value="1"/>
</dbReference>
<dbReference type="STRING" id="4072.A0A2G2Z0G1"/>
<dbReference type="Pfam" id="PF24626">
    <property type="entry name" value="SH3_Tf2-1"/>
    <property type="match status" value="1"/>
</dbReference>
<reference evidence="2 3" key="2">
    <citation type="journal article" date="2017" name="Genome Biol.">
        <title>New reference genome sequences of hot pepper reveal the massive evolution of plant disease-resistance genes by retroduplication.</title>
        <authorList>
            <person name="Kim S."/>
            <person name="Park J."/>
            <person name="Yeom S.I."/>
            <person name="Kim Y.M."/>
            <person name="Seo E."/>
            <person name="Kim K.T."/>
            <person name="Kim M.S."/>
            <person name="Lee J.M."/>
            <person name="Cheong K."/>
            <person name="Shin H.S."/>
            <person name="Kim S.B."/>
            <person name="Han K."/>
            <person name="Lee J."/>
            <person name="Park M."/>
            <person name="Lee H.A."/>
            <person name="Lee H.Y."/>
            <person name="Lee Y."/>
            <person name="Oh S."/>
            <person name="Lee J.H."/>
            <person name="Choi E."/>
            <person name="Choi E."/>
            <person name="Lee S.E."/>
            <person name="Jeon J."/>
            <person name="Kim H."/>
            <person name="Choi G."/>
            <person name="Song H."/>
            <person name="Lee J."/>
            <person name="Lee S.C."/>
            <person name="Kwon J.K."/>
            <person name="Lee H.Y."/>
            <person name="Koo N."/>
            <person name="Hong Y."/>
            <person name="Kim R.W."/>
            <person name="Kang W.H."/>
            <person name="Huh J.H."/>
            <person name="Kang B.C."/>
            <person name="Yang T.J."/>
            <person name="Lee Y.H."/>
            <person name="Bennetzen J.L."/>
            <person name="Choi D."/>
        </authorList>
    </citation>
    <scope>NUCLEOTIDE SEQUENCE [LARGE SCALE GENOMIC DNA]</scope>
    <source>
        <strain evidence="3">cv. CM334</strain>
    </source>
</reference>
<dbReference type="OMA" id="QNTIAHR"/>
<protein>
    <recommendedName>
        <fullName evidence="1">Tf2-1-like SH3-like domain-containing protein</fullName>
    </recommendedName>
</protein>
<feature type="domain" description="Tf2-1-like SH3-like" evidence="1">
    <location>
        <begin position="24"/>
        <end position="88"/>
    </location>
</feature>
<dbReference type="EMBL" id="AYRZ02000007">
    <property type="protein sequence ID" value="PHT75476.1"/>
    <property type="molecule type" value="Genomic_DNA"/>
</dbReference>
<accession>A0A2G2Z0G1</accession>
<keyword evidence="3" id="KW-1185">Reference proteome</keyword>